<keyword evidence="5" id="KW-0472">Membrane</keyword>
<dbReference type="InterPro" id="IPR012902">
    <property type="entry name" value="N_methyl_site"/>
</dbReference>
<evidence type="ECO:0000313" key="6">
    <source>
        <dbReference type="EMBL" id="GAA0450517.1"/>
    </source>
</evidence>
<evidence type="ECO:0008006" key="8">
    <source>
        <dbReference type="Google" id="ProtNLM"/>
    </source>
</evidence>
<dbReference type="PRINTS" id="PR00813">
    <property type="entry name" value="BCTERIALGSPG"/>
</dbReference>
<dbReference type="InterPro" id="IPR000983">
    <property type="entry name" value="Bac_GSPG_pilin"/>
</dbReference>
<evidence type="ECO:0000256" key="2">
    <source>
        <dbReference type="ARBA" id="ARBA00022481"/>
    </source>
</evidence>
<dbReference type="InterPro" id="IPR045584">
    <property type="entry name" value="Pilin-like"/>
</dbReference>
<comment type="caution">
    <text evidence="6">The sequence shown here is derived from an EMBL/GenBank/DDBJ whole genome shotgun (WGS) entry which is preliminary data.</text>
</comment>
<dbReference type="RefSeq" id="WP_343781054.1">
    <property type="nucleotide sequence ID" value="NZ_BAAACZ010000002.1"/>
</dbReference>
<feature type="transmembrane region" description="Helical" evidence="5">
    <location>
        <begin position="12"/>
        <end position="36"/>
    </location>
</feature>
<dbReference type="NCBIfam" id="TIGR02532">
    <property type="entry name" value="IV_pilin_GFxxxE"/>
    <property type="match status" value="1"/>
</dbReference>
<keyword evidence="3" id="KW-0178">Competence</keyword>
<dbReference type="Gene3D" id="3.30.700.10">
    <property type="entry name" value="Glycoprotein, Type 4 Pilin"/>
    <property type="match status" value="1"/>
</dbReference>
<accession>A0ABP3JGJ8</accession>
<feature type="region of interest" description="Disordered" evidence="4">
    <location>
        <begin position="129"/>
        <end position="149"/>
    </location>
</feature>
<protein>
    <recommendedName>
        <fullName evidence="8">Prepilin-type N-terminal cleavage/methylation domain-containing protein</fullName>
    </recommendedName>
</protein>
<evidence type="ECO:0000256" key="1">
    <source>
        <dbReference type="ARBA" id="ARBA00004241"/>
    </source>
</evidence>
<organism evidence="6 7">
    <name type="scientific">Alkalibacillus silvisoli</name>
    <dbReference type="NCBI Taxonomy" id="392823"/>
    <lineage>
        <taxon>Bacteria</taxon>
        <taxon>Bacillati</taxon>
        <taxon>Bacillota</taxon>
        <taxon>Bacilli</taxon>
        <taxon>Bacillales</taxon>
        <taxon>Bacillaceae</taxon>
        <taxon>Alkalibacillus</taxon>
    </lineage>
</organism>
<dbReference type="SUPFAM" id="SSF54523">
    <property type="entry name" value="Pili subunits"/>
    <property type="match status" value="1"/>
</dbReference>
<keyword evidence="7" id="KW-1185">Reference proteome</keyword>
<dbReference type="PROSITE" id="PS00409">
    <property type="entry name" value="PROKAR_NTER_METHYL"/>
    <property type="match status" value="1"/>
</dbReference>
<evidence type="ECO:0000256" key="5">
    <source>
        <dbReference type="SAM" id="Phobius"/>
    </source>
</evidence>
<dbReference type="Pfam" id="PF07963">
    <property type="entry name" value="N_methyl"/>
    <property type="match status" value="1"/>
</dbReference>
<evidence type="ECO:0000256" key="4">
    <source>
        <dbReference type="SAM" id="MobiDB-lite"/>
    </source>
</evidence>
<sequence>MLKKIFKNQKGITLVELLAVIVILGIIALIAVPAIANVIEDSRYDSVKATGINIIEAAELYSVTNNVEDGGVDLADLTGSGYLEGSSLDDWSGDTAVTINSDGANTLSGTGTDGNVSVTFSSATVEEINNTDASDLRQGEASGDVTQGS</sequence>
<keyword evidence="5" id="KW-1133">Transmembrane helix</keyword>
<proteinExistence type="predicted"/>
<gene>
    <name evidence="6" type="ORF">GCM10008935_01200</name>
</gene>
<dbReference type="EMBL" id="BAAACZ010000002">
    <property type="protein sequence ID" value="GAA0450517.1"/>
    <property type="molecule type" value="Genomic_DNA"/>
</dbReference>
<evidence type="ECO:0000313" key="7">
    <source>
        <dbReference type="Proteomes" id="UP001500740"/>
    </source>
</evidence>
<comment type="subcellular location">
    <subcellularLocation>
        <location evidence="1">Cell surface</location>
    </subcellularLocation>
</comment>
<keyword evidence="5" id="KW-0812">Transmembrane</keyword>
<reference evidence="7" key="1">
    <citation type="journal article" date="2019" name="Int. J. Syst. Evol. Microbiol.">
        <title>The Global Catalogue of Microorganisms (GCM) 10K type strain sequencing project: providing services to taxonomists for standard genome sequencing and annotation.</title>
        <authorList>
            <consortium name="The Broad Institute Genomics Platform"/>
            <consortium name="The Broad Institute Genome Sequencing Center for Infectious Disease"/>
            <person name="Wu L."/>
            <person name="Ma J."/>
        </authorList>
    </citation>
    <scope>NUCLEOTIDE SEQUENCE [LARGE SCALE GENOMIC DNA]</scope>
    <source>
        <strain evidence="7">JCM 14193</strain>
    </source>
</reference>
<keyword evidence="2" id="KW-0488">Methylation</keyword>
<evidence type="ECO:0000256" key="3">
    <source>
        <dbReference type="ARBA" id="ARBA00023287"/>
    </source>
</evidence>
<name>A0ABP3JGJ8_9BACI</name>
<dbReference type="Proteomes" id="UP001500740">
    <property type="component" value="Unassembled WGS sequence"/>
</dbReference>